<dbReference type="EMBL" id="BAABCW010000034">
    <property type="protein sequence ID" value="GAA3523285.1"/>
    <property type="molecule type" value="Genomic_DNA"/>
</dbReference>
<gene>
    <name evidence="1" type="ORF">GCM10022393_42630</name>
</gene>
<protein>
    <submittedName>
        <fullName evidence="1">Uncharacterized protein</fullName>
    </submittedName>
</protein>
<organism evidence="1 2">
    <name type="scientific">Aquimarina addita</name>
    <dbReference type="NCBI Taxonomy" id="870485"/>
    <lineage>
        <taxon>Bacteria</taxon>
        <taxon>Pseudomonadati</taxon>
        <taxon>Bacteroidota</taxon>
        <taxon>Flavobacteriia</taxon>
        <taxon>Flavobacteriales</taxon>
        <taxon>Flavobacteriaceae</taxon>
        <taxon>Aquimarina</taxon>
    </lineage>
</organism>
<sequence length="197" mass="22401">MEFFDDIFAGWSFELGKEVSKKNFTQLLTILDASGILKINTIAINITNQPFHSIDRTSELFIECFEEGMNLSLSGTTAIQTESDNKMFDEAISFLYEPKLSLISIDTYTDAWMPIGYLNETLQVDCGVANSKKLKGVLKQISRLSFIKKIDPAEEEYFHDYMVHQIGFSLFYKRNIENIKGLVDSDYGKVAPFILSS</sequence>
<dbReference type="Proteomes" id="UP001500459">
    <property type="component" value="Unassembled WGS sequence"/>
</dbReference>
<keyword evidence="2" id="KW-1185">Reference proteome</keyword>
<reference evidence="2" key="1">
    <citation type="journal article" date="2019" name="Int. J. Syst. Evol. Microbiol.">
        <title>The Global Catalogue of Microorganisms (GCM) 10K type strain sequencing project: providing services to taxonomists for standard genome sequencing and annotation.</title>
        <authorList>
            <consortium name="The Broad Institute Genomics Platform"/>
            <consortium name="The Broad Institute Genome Sequencing Center for Infectious Disease"/>
            <person name="Wu L."/>
            <person name="Ma J."/>
        </authorList>
    </citation>
    <scope>NUCLEOTIDE SEQUENCE [LARGE SCALE GENOMIC DNA]</scope>
    <source>
        <strain evidence="2">JCM 17106</strain>
    </source>
</reference>
<comment type="caution">
    <text evidence="1">The sequence shown here is derived from an EMBL/GenBank/DDBJ whole genome shotgun (WGS) entry which is preliminary data.</text>
</comment>
<dbReference type="RefSeq" id="WP_344930934.1">
    <property type="nucleotide sequence ID" value="NZ_BAABCW010000034.1"/>
</dbReference>
<proteinExistence type="predicted"/>
<accession>A0ABP6UZD6</accession>
<name>A0ABP6UZD6_9FLAO</name>
<evidence type="ECO:0000313" key="1">
    <source>
        <dbReference type="EMBL" id="GAA3523285.1"/>
    </source>
</evidence>
<evidence type="ECO:0000313" key="2">
    <source>
        <dbReference type="Proteomes" id="UP001500459"/>
    </source>
</evidence>